<feature type="transmembrane region" description="Helical" evidence="1">
    <location>
        <begin position="192"/>
        <end position="214"/>
    </location>
</feature>
<dbReference type="Proteomes" id="UP000265366">
    <property type="component" value="Unassembled WGS sequence"/>
</dbReference>
<dbReference type="OrthoDB" id="9776609at2"/>
<keyword evidence="3" id="KW-1185">Reference proteome</keyword>
<proteinExistence type="predicted"/>
<keyword evidence="1" id="KW-0812">Transmembrane</keyword>
<feature type="transmembrane region" description="Helical" evidence="1">
    <location>
        <begin position="369"/>
        <end position="394"/>
    </location>
</feature>
<dbReference type="AlphaFoldDB" id="A0A3A1PG58"/>
<feature type="transmembrane region" description="Helical" evidence="1">
    <location>
        <begin position="400"/>
        <end position="419"/>
    </location>
</feature>
<gene>
    <name evidence="2" type="ORF">D2V17_01180</name>
</gene>
<dbReference type="PANTHER" id="PTHR34219">
    <property type="entry name" value="IRON-REGULATED INNER MEMBRANE PROTEIN-RELATED"/>
    <property type="match status" value="1"/>
</dbReference>
<keyword evidence="1" id="KW-0472">Membrane</keyword>
<accession>A0A3A1PG58</accession>
<dbReference type="Pfam" id="PF03929">
    <property type="entry name" value="PepSY_TM"/>
    <property type="match status" value="1"/>
</dbReference>
<reference evidence="2 3" key="1">
    <citation type="submission" date="2018-08" db="EMBL/GenBank/DDBJ databases">
        <title>Erythrobacter zhengii sp.nov., a bacterium isolated from deep-sea sediment.</title>
        <authorList>
            <person name="Fang C."/>
            <person name="Wu Y.-H."/>
            <person name="Sun C."/>
            <person name="Wang H."/>
            <person name="Cheng H."/>
            <person name="Meng F.-X."/>
            <person name="Wang C.-S."/>
            <person name="Xu X.-W."/>
        </authorList>
    </citation>
    <scope>NUCLEOTIDE SEQUENCE [LARGE SCALE GENOMIC DNA]</scope>
    <source>
        <strain evidence="2 3">CCTCC AB 2015396</strain>
    </source>
</reference>
<evidence type="ECO:0000313" key="2">
    <source>
        <dbReference type="EMBL" id="RIV92750.1"/>
    </source>
</evidence>
<dbReference type="InterPro" id="IPR005625">
    <property type="entry name" value="PepSY-ass_TM"/>
</dbReference>
<evidence type="ECO:0000256" key="1">
    <source>
        <dbReference type="SAM" id="Phobius"/>
    </source>
</evidence>
<feature type="transmembrane region" description="Helical" evidence="1">
    <location>
        <begin position="20"/>
        <end position="41"/>
    </location>
</feature>
<keyword evidence="1" id="KW-1133">Transmembrane helix</keyword>
<protein>
    <submittedName>
        <fullName evidence="2">PepSY domain-containing protein</fullName>
    </submittedName>
</protein>
<organism evidence="2 3">
    <name type="scientific">Aurantiacibacter xanthus</name>
    <dbReference type="NCBI Taxonomy" id="1784712"/>
    <lineage>
        <taxon>Bacteria</taxon>
        <taxon>Pseudomonadati</taxon>
        <taxon>Pseudomonadota</taxon>
        <taxon>Alphaproteobacteria</taxon>
        <taxon>Sphingomonadales</taxon>
        <taxon>Erythrobacteraceae</taxon>
        <taxon>Aurantiacibacter</taxon>
    </lineage>
</organism>
<feature type="transmembrane region" description="Helical" evidence="1">
    <location>
        <begin position="134"/>
        <end position="157"/>
    </location>
</feature>
<dbReference type="EMBL" id="QXFM01000007">
    <property type="protein sequence ID" value="RIV92750.1"/>
    <property type="molecule type" value="Genomic_DNA"/>
</dbReference>
<name>A0A3A1PG58_9SPHN</name>
<comment type="caution">
    <text evidence="2">The sequence shown here is derived from an EMBL/GenBank/DDBJ whole genome shotgun (WGS) entry which is preliminary data.</text>
</comment>
<dbReference type="PANTHER" id="PTHR34219:SF3">
    <property type="entry name" value="BLL7967 PROTEIN"/>
    <property type="match status" value="1"/>
</dbReference>
<evidence type="ECO:0000313" key="3">
    <source>
        <dbReference type="Proteomes" id="UP000265366"/>
    </source>
</evidence>
<feature type="transmembrane region" description="Helical" evidence="1">
    <location>
        <begin position="335"/>
        <end position="357"/>
    </location>
</feature>
<dbReference type="RefSeq" id="WP_119591319.1">
    <property type="nucleotide sequence ID" value="NZ_QXFM01000007.1"/>
</dbReference>
<sequence length="433" mass="46298">MTLALDTSTVKRGLTAHAAIGLIGGALLYMVCLSGTILVLYEEWQRLEQPAAPEMSEISPAAVQRAVEEVLATEKEPTTHLYVHLPSEDLPRATITTDSRALHLDSDGTVAMPEENAWSEFLYGLHYTVNLPTLIGITIVGALGAMIVALAVSGVIAHPKIFRDAFRLRSRNKGGVGLADWHNRLSVWTLPFSLAVALTGAIIGLATVAAYAIAAASYGGDVEAVFAPLFGEETEAEANAATIPNAAAAMRYMQAEYPAVALTYVILHDPGTAGQHIQAVGAHDRRLIFGEYYDFTADGKFTGTAGLADGSLGQQAAASTYNLHFGNYGGLLVKLAYILFGLALTAICATGTYIWLGKRRRRGIVEPRLTAIWGAVVWGTPFALLLTIVARFTIGNSAPFVAVFWIALALTIIIAALRAKPMRAPEVPRLRTR</sequence>